<proteinExistence type="predicted"/>
<keyword evidence="4" id="KW-1185">Reference proteome</keyword>
<dbReference type="EMBL" id="CP108090">
    <property type="protein sequence ID" value="WUQ17580.1"/>
    <property type="molecule type" value="Genomic_DNA"/>
</dbReference>
<dbReference type="SUPFAM" id="SSF54593">
    <property type="entry name" value="Glyoxalase/Bleomycin resistance protein/Dihydroxybiphenyl dioxygenase"/>
    <property type="match status" value="1"/>
</dbReference>
<feature type="domain" description="VOC" evidence="1">
    <location>
        <begin position="2"/>
        <end position="113"/>
    </location>
</feature>
<name>A0ABZ1TPZ3_STRVG</name>
<evidence type="ECO:0000313" key="3">
    <source>
        <dbReference type="EMBL" id="WUQ17580.1"/>
    </source>
</evidence>
<evidence type="ECO:0000259" key="1">
    <source>
        <dbReference type="PROSITE" id="PS51819"/>
    </source>
</evidence>
<evidence type="ECO:0000313" key="2">
    <source>
        <dbReference type="EMBL" id="WUQ10027.1"/>
    </source>
</evidence>
<organism evidence="3 4">
    <name type="scientific">Streptomyces virginiae</name>
    <name type="common">Streptomyces cinnamonensis</name>
    <dbReference type="NCBI Taxonomy" id="1961"/>
    <lineage>
        <taxon>Bacteria</taxon>
        <taxon>Bacillati</taxon>
        <taxon>Actinomycetota</taxon>
        <taxon>Actinomycetes</taxon>
        <taxon>Kitasatosporales</taxon>
        <taxon>Streptomycetaceae</taxon>
        <taxon>Streptomyces</taxon>
    </lineage>
</organism>
<evidence type="ECO:0000313" key="4">
    <source>
        <dbReference type="Proteomes" id="UP001432039"/>
    </source>
</evidence>
<dbReference type="Pfam" id="PF18029">
    <property type="entry name" value="Glyoxalase_6"/>
    <property type="match status" value="1"/>
</dbReference>
<dbReference type="EMBL" id="CP108090">
    <property type="protein sequence ID" value="WUQ10027.1"/>
    <property type="molecule type" value="Genomic_DNA"/>
</dbReference>
<accession>A0ABZ1TPZ3</accession>
<dbReference type="InterPro" id="IPR037523">
    <property type="entry name" value="VOC_core"/>
</dbReference>
<dbReference type="Gene3D" id="3.10.180.10">
    <property type="entry name" value="2,3-Dihydroxybiphenyl 1,2-Dioxygenase, domain 1"/>
    <property type="match status" value="1"/>
</dbReference>
<dbReference type="InterPro" id="IPR041581">
    <property type="entry name" value="Glyoxalase_6"/>
</dbReference>
<gene>
    <name evidence="2" type="ORF">OG517_00330</name>
    <name evidence="3" type="ORF">OG517_42840</name>
</gene>
<dbReference type="Proteomes" id="UP001432039">
    <property type="component" value="Chromosome"/>
</dbReference>
<protein>
    <submittedName>
        <fullName evidence="3">VOC family protein</fullName>
    </submittedName>
</protein>
<reference evidence="3" key="1">
    <citation type="submission" date="2022-10" db="EMBL/GenBank/DDBJ databases">
        <title>The complete genomes of actinobacterial strains from the NBC collection.</title>
        <authorList>
            <person name="Joergensen T.S."/>
            <person name="Alvarez Arevalo M."/>
            <person name="Sterndorff E.B."/>
            <person name="Faurdal D."/>
            <person name="Vuksanovic O."/>
            <person name="Mourched A.-S."/>
            <person name="Charusanti P."/>
            <person name="Shaw S."/>
            <person name="Blin K."/>
            <person name="Weber T."/>
        </authorList>
    </citation>
    <scope>NUCLEOTIDE SEQUENCE</scope>
    <source>
        <strain evidence="3">NBC_00248</strain>
    </source>
</reference>
<dbReference type="RefSeq" id="WP_328959595.1">
    <property type="nucleotide sequence ID" value="NZ_CP108090.1"/>
</dbReference>
<dbReference type="PROSITE" id="PS51819">
    <property type="entry name" value="VOC"/>
    <property type="match status" value="1"/>
</dbReference>
<dbReference type="InterPro" id="IPR029068">
    <property type="entry name" value="Glyas_Bleomycin-R_OHBP_Dase"/>
</dbReference>
<sequence length="113" mass="11887">MTISSVVLRRRVDDLESAVVFYQELTGEPATRFEFAGLHLASTGPFLLFSGPEEVADRFAGVAATLSVPDVDVTVAAGEAAGAEVIAAPAVTPNGRRAVLRHPDGGVFEYVSR</sequence>